<organism evidence="9 10">
    <name type="scientific">Streptomonospora litoralis</name>
    <dbReference type="NCBI Taxonomy" id="2498135"/>
    <lineage>
        <taxon>Bacteria</taxon>
        <taxon>Bacillati</taxon>
        <taxon>Actinomycetota</taxon>
        <taxon>Actinomycetes</taxon>
        <taxon>Streptosporangiales</taxon>
        <taxon>Nocardiopsidaceae</taxon>
        <taxon>Streptomonospora</taxon>
    </lineage>
</organism>
<name>A0A4P6PZ84_9ACTN</name>
<dbReference type="KEGG" id="strr:EKD16_08555"/>
<evidence type="ECO:0000256" key="5">
    <source>
        <dbReference type="ARBA" id="ARBA00023136"/>
    </source>
</evidence>
<sequence>MSHPHAPRILPPQPGPGRGAGGPPPPGGPGGGSGGYGYGYGPLGTGPWAPVFPPPAGYGARAGAYLLDGFLSTLLFTAVFFGPYLLFAWLAAPAEDLAVGIGLVVSVPVLLCLAGFLSFAYHWLPHARSGQTPGKRVFGIKVVRLDTGRPPSPGPAAGRQLVALALGAATGIGTVVDLLWPLWDEPYRQSVHDKAVDTRVIRVRGVPGTLGGETGTHAGPGGR</sequence>
<comment type="subcellular location">
    <subcellularLocation>
        <location evidence="1">Cell membrane</location>
        <topology evidence="1">Multi-pass membrane protein</topology>
    </subcellularLocation>
</comment>
<keyword evidence="10" id="KW-1185">Reference proteome</keyword>
<gene>
    <name evidence="9" type="ORF">EKD16_08555</name>
</gene>
<evidence type="ECO:0000256" key="2">
    <source>
        <dbReference type="ARBA" id="ARBA00022475"/>
    </source>
</evidence>
<evidence type="ECO:0000256" key="6">
    <source>
        <dbReference type="SAM" id="MobiDB-lite"/>
    </source>
</evidence>
<evidence type="ECO:0000256" key="7">
    <source>
        <dbReference type="SAM" id="Phobius"/>
    </source>
</evidence>
<evidence type="ECO:0000313" key="10">
    <source>
        <dbReference type="Proteomes" id="UP000292235"/>
    </source>
</evidence>
<keyword evidence="5 7" id="KW-0472">Membrane</keyword>
<dbReference type="GO" id="GO:0005886">
    <property type="term" value="C:plasma membrane"/>
    <property type="evidence" value="ECO:0007669"/>
    <property type="project" value="UniProtKB-SubCell"/>
</dbReference>
<feature type="domain" description="RDD" evidence="8">
    <location>
        <begin position="56"/>
        <end position="195"/>
    </location>
</feature>
<feature type="transmembrane region" description="Helical" evidence="7">
    <location>
        <begin position="70"/>
        <end position="91"/>
    </location>
</feature>
<feature type="transmembrane region" description="Helical" evidence="7">
    <location>
        <begin position="161"/>
        <end position="183"/>
    </location>
</feature>
<dbReference type="Proteomes" id="UP000292235">
    <property type="component" value="Chromosome"/>
</dbReference>
<proteinExistence type="predicted"/>
<dbReference type="RefSeq" id="WP_131097857.1">
    <property type="nucleotide sequence ID" value="NZ_CP036455.1"/>
</dbReference>
<keyword evidence="2" id="KW-1003">Cell membrane</keyword>
<dbReference type="PANTHER" id="PTHR36115">
    <property type="entry name" value="PROLINE-RICH ANTIGEN HOMOLOG-RELATED"/>
    <property type="match status" value="1"/>
</dbReference>
<feature type="transmembrane region" description="Helical" evidence="7">
    <location>
        <begin position="97"/>
        <end position="121"/>
    </location>
</feature>
<protein>
    <submittedName>
        <fullName evidence="9">RDD family protein</fullName>
    </submittedName>
</protein>
<dbReference type="InterPro" id="IPR010432">
    <property type="entry name" value="RDD"/>
</dbReference>
<accession>A0A4P6PZ84</accession>
<dbReference type="EMBL" id="CP036455">
    <property type="protein sequence ID" value="QBI53505.1"/>
    <property type="molecule type" value="Genomic_DNA"/>
</dbReference>
<evidence type="ECO:0000259" key="8">
    <source>
        <dbReference type="Pfam" id="PF06271"/>
    </source>
</evidence>
<reference evidence="9 10" key="1">
    <citation type="submission" date="2019-02" db="EMBL/GenBank/DDBJ databases">
        <authorList>
            <person name="Khodamoradi S."/>
            <person name="Hahnke R.L."/>
            <person name="Kaempfer P."/>
            <person name="Schumann P."/>
            <person name="Rohde M."/>
            <person name="Steinert M."/>
            <person name="Luzhetskyy A."/>
            <person name="Wink J."/>
            <person name="Ruckert C."/>
        </authorList>
    </citation>
    <scope>NUCLEOTIDE SEQUENCE [LARGE SCALE GENOMIC DNA]</scope>
    <source>
        <strain evidence="9 10">M2</strain>
    </source>
</reference>
<feature type="region of interest" description="Disordered" evidence="6">
    <location>
        <begin position="1"/>
        <end position="34"/>
    </location>
</feature>
<dbReference type="PANTHER" id="PTHR36115:SF6">
    <property type="entry name" value="PROLINE-RICH ANTIGEN HOMOLOG"/>
    <property type="match status" value="1"/>
</dbReference>
<evidence type="ECO:0000313" key="9">
    <source>
        <dbReference type="EMBL" id="QBI53505.1"/>
    </source>
</evidence>
<keyword evidence="4 7" id="KW-1133">Transmembrane helix</keyword>
<keyword evidence="3 7" id="KW-0812">Transmembrane</keyword>
<dbReference type="InterPro" id="IPR051791">
    <property type="entry name" value="Pra-immunoreactive"/>
</dbReference>
<evidence type="ECO:0000256" key="3">
    <source>
        <dbReference type="ARBA" id="ARBA00022692"/>
    </source>
</evidence>
<dbReference type="AlphaFoldDB" id="A0A4P6PZ84"/>
<evidence type="ECO:0000256" key="4">
    <source>
        <dbReference type="ARBA" id="ARBA00022989"/>
    </source>
</evidence>
<dbReference type="Pfam" id="PF06271">
    <property type="entry name" value="RDD"/>
    <property type="match status" value="1"/>
</dbReference>
<evidence type="ECO:0000256" key="1">
    <source>
        <dbReference type="ARBA" id="ARBA00004651"/>
    </source>
</evidence>
<dbReference type="OrthoDB" id="9774993at2"/>